<evidence type="ECO:0000313" key="2">
    <source>
        <dbReference type="Proteomes" id="UP000295075"/>
    </source>
</evidence>
<dbReference type="InterPro" id="IPR011749">
    <property type="entry name" value="CHP02243"/>
</dbReference>
<protein>
    <submittedName>
        <fullName evidence="1">Putative baseplate assembly protein</fullName>
    </submittedName>
</protein>
<keyword evidence="2" id="KW-1185">Reference proteome</keyword>
<dbReference type="NCBIfam" id="TIGR02243">
    <property type="entry name" value="putative baseplate assembly protein"/>
    <property type="match status" value="1"/>
</dbReference>
<dbReference type="OrthoDB" id="9027184at2"/>
<accession>A0A4R4QGK4</accession>
<gene>
    <name evidence="1" type="ORF">E1261_03825</name>
</gene>
<name>A0A4R4QGK4_9ACTN</name>
<organism evidence="1 2">
    <name type="scientific">Kribbella albertanoniae</name>
    <dbReference type="NCBI Taxonomy" id="1266829"/>
    <lineage>
        <taxon>Bacteria</taxon>
        <taxon>Bacillati</taxon>
        <taxon>Actinomycetota</taxon>
        <taxon>Actinomycetes</taxon>
        <taxon>Propionibacteriales</taxon>
        <taxon>Kribbellaceae</taxon>
        <taxon>Kribbella</taxon>
    </lineage>
</organism>
<comment type="caution">
    <text evidence="1">The sequence shown here is derived from an EMBL/GenBank/DDBJ whole genome shotgun (WGS) entry which is preliminary data.</text>
</comment>
<dbReference type="EMBL" id="SMKA01000008">
    <property type="protein sequence ID" value="TDC34292.1"/>
    <property type="molecule type" value="Genomic_DNA"/>
</dbReference>
<dbReference type="RefSeq" id="WP_132401891.1">
    <property type="nucleotide sequence ID" value="NZ_SMKA01000008.1"/>
</dbReference>
<dbReference type="AlphaFoldDB" id="A0A4R4QGK4"/>
<sequence>MTLTAPNLDDRRFQQLVDDAKRMIQQRCPEWTDHNVSDPGVTLVEAFATMVDQLMYRLNRVPERNYLRFLDLIGVKLFAPAAARADVTFWLSAAQPETITVRAGTEVATLRTEHDEATGFSTVDDLPIVATALQTVATGNVGGGAVDRTVELQDGVGFDCFPEPPTPGSALYLGLTEAAPSCAILLRMDCEVEGIGVDPLDPPLRWEAWNGEDWVLCEVDRDGTGGLNRAGDIVLHIPRDHVPSVVAQQRAGWLRCVLTEPDVDQPFYSESPKLRSVEASTIGGTATAEHAEAVLFEEIGRSDGSAGQRFVLERRPIALSADPEVLRVGTDDGWQEWTLVDSFAASTADDHHFALDRQTGQLLFGPAVRQPDGALTSYGAVPPKGAVLRLDRYRIGGGSAGNVAAHALRVLKSSLPFVSEVDNRRPAIGGVDGEQVADAMQRGPLSLRTASRAVTAEDYELLAREATPELGRVHCVPGDESEPNVVRLLVIPRLSGDPEAQTDFGALRPSDEVLQRLAEHLEPRRMLGARLLIEPPYYRAVTVVARLTAAADASSERVRPAALSAVYRLLHPQVGGPREDGWPLGRAVQTGDIHAALQRVRGVESVEDVRLYLADPVLGTRSETPVERIDLARTELVFSFEHQIQVRR</sequence>
<proteinExistence type="predicted"/>
<evidence type="ECO:0000313" key="1">
    <source>
        <dbReference type="EMBL" id="TDC34292.1"/>
    </source>
</evidence>
<dbReference type="Proteomes" id="UP000295075">
    <property type="component" value="Unassembled WGS sequence"/>
</dbReference>
<reference evidence="1 2" key="1">
    <citation type="submission" date="2019-03" db="EMBL/GenBank/DDBJ databases">
        <title>Draft genome sequences of novel Actinobacteria.</title>
        <authorList>
            <person name="Sahin N."/>
            <person name="Ay H."/>
            <person name="Saygin H."/>
        </authorList>
    </citation>
    <scope>NUCLEOTIDE SEQUENCE [LARGE SCALE GENOMIC DNA]</scope>
    <source>
        <strain evidence="1 2">JCM 30547</strain>
    </source>
</reference>